<evidence type="ECO:0000256" key="2">
    <source>
        <dbReference type="ARBA" id="ARBA00022448"/>
    </source>
</evidence>
<evidence type="ECO:0000256" key="6">
    <source>
        <dbReference type="ARBA" id="ARBA00023136"/>
    </source>
</evidence>
<dbReference type="EMBL" id="RBWX01000011">
    <property type="protein sequence ID" value="RKS85550.1"/>
    <property type="molecule type" value="Genomic_DNA"/>
</dbReference>
<feature type="transmembrane region" description="Helical" evidence="7">
    <location>
        <begin position="91"/>
        <end position="114"/>
    </location>
</feature>
<feature type="transmembrane region" description="Helical" evidence="7">
    <location>
        <begin position="26"/>
        <end position="43"/>
    </location>
</feature>
<keyword evidence="4 7" id="KW-0812">Transmembrane</keyword>
<evidence type="ECO:0000313" key="9">
    <source>
        <dbReference type="EMBL" id="RKS85550.1"/>
    </source>
</evidence>
<dbReference type="RefSeq" id="WP_243445536.1">
    <property type="nucleotide sequence ID" value="NZ_AP018711.1"/>
</dbReference>
<dbReference type="Proteomes" id="UP000276029">
    <property type="component" value="Unassembled WGS sequence"/>
</dbReference>
<feature type="transmembrane region" description="Helical" evidence="7">
    <location>
        <begin position="364"/>
        <end position="387"/>
    </location>
</feature>
<dbReference type="PANTHER" id="PTHR43266">
    <property type="entry name" value="MACROLIDE-EFFLUX PROTEIN"/>
    <property type="match status" value="1"/>
</dbReference>
<comment type="subcellular location">
    <subcellularLocation>
        <location evidence="1">Cell membrane</location>
        <topology evidence="1">Multi-pass membrane protein</topology>
    </subcellularLocation>
</comment>
<keyword evidence="11" id="KW-1185">Reference proteome</keyword>
<dbReference type="PANTHER" id="PTHR43266:SF2">
    <property type="entry name" value="MAJOR FACILITATOR SUPERFAMILY (MFS) PROFILE DOMAIN-CONTAINING PROTEIN"/>
    <property type="match status" value="1"/>
</dbReference>
<dbReference type="Pfam" id="PF07690">
    <property type="entry name" value="MFS_1"/>
    <property type="match status" value="1"/>
</dbReference>
<feature type="transmembrane region" description="Helical" evidence="7">
    <location>
        <begin position="328"/>
        <end position="352"/>
    </location>
</feature>
<evidence type="ECO:0000313" key="8">
    <source>
        <dbReference type="EMBL" id="BBE33159.1"/>
    </source>
</evidence>
<keyword evidence="6 7" id="KW-0472">Membrane</keyword>
<keyword evidence="2" id="KW-0813">Transport</keyword>
<dbReference type="Proteomes" id="UP000275727">
    <property type="component" value="Chromosome"/>
</dbReference>
<evidence type="ECO:0000256" key="1">
    <source>
        <dbReference type="ARBA" id="ARBA00004651"/>
    </source>
</evidence>
<sequence length="424" mass="44162">MGIPLLAARRFGPLFATQFLGAFNDNFYKTAMLFLITYTLLAGDTAASAQIVTAAAGVFILPFVLFSALAGQIADSVDKARLVRIIKAAEIGIMLVGAAALTLGSVPLMMLVLFSMGLHSTFFGPIKYAILPQHLAPQELLTGTGFVEAGTFIAILTGQVAGGLLAPQVSAWGIVAVAVLGYVSGRQVPAAPPPGRARIEWNILASSLRITREVTRDPQLGRAVLAVSWFWSVGAVFTSLFVPLVKGDLGGAETVATLFLTIFSVGVATGSLVVARLLKGAVSVRYAPASAVLMTAFIADLYFAILAFDVPHAELIGVGAFLADPGSWRIVLDLFGLSVAAGAFIVPLYALLQTASDPSARARTIAANNIINSGFMVAAALGSGVLLKAGLDVPQILLAVGLANLLIVIPCLRIHRIQRALGTV</sequence>
<evidence type="ECO:0000313" key="11">
    <source>
        <dbReference type="Proteomes" id="UP000276029"/>
    </source>
</evidence>
<feature type="transmembrane region" description="Helical" evidence="7">
    <location>
        <begin position="286"/>
        <end position="308"/>
    </location>
</feature>
<protein>
    <submittedName>
        <fullName evidence="9">MFS transporter</fullName>
    </submittedName>
</protein>
<dbReference type="EMBL" id="AP018711">
    <property type="protein sequence ID" value="BBE33159.1"/>
    <property type="molecule type" value="Genomic_DNA"/>
</dbReference>
<evidence type="ECO:0000313" key="10">
    <source>
        <dbReference type="Proteomes" id="UP000275727"/>
    </source>
</evidence>
<evidence type="ECO:0000256" key="3">
    <source>
        <dbReference type="ARBA" id="ARBA00022475"/>
    </source>
</evidence>
<dbReference type="SUPFAM" id="SSF103473">
    <property type="entry name" value="MFS general substrate transporter"/>
    <property type="match status" value="1"/>
</dbReference>
<keyword evidence="5 7" id="KW-1133">Transmembrane helix</keyword>
<evidence type="ECO:0000256" key="5">
    <source>
        <dbReference type="ARBA" id="ARBA00022989"/>
    </source>
</evidence>
<name>A0AAD1D4G5_SPHMI</name>
<gene>
    <name evidence="9" type="ORF">DFR51_3470</name>
    <name evidence="8" type="ORF">SmB9_08170</name>
</gene>
<organism evidence="8 10">
    <name type="scientific">Sphingosinicella microcystinivorans</name>
    <dbReference type="NCBI Taxonomy" id="335406"/>
    <lineage>
        <taxon>Bacteria</taxon>
        <taxon>Pseudomonadati</taxon>
        <taxon>Pseudomonadota</taxon>
        <taxon>Alphaproteobacteria</taxon>
        <taxon>Sphingomonadales</taxon>
        <taxon>Sphingosinicellaceae</taxon>
        <taxon>Sphingosinicella</taxon>
    </lineage>
</organism>
<feature type="transmembrane region" description="Helical" evidence="7">
    <location>
        <begin position="165"/>
        <end position="183"/>
    </location>
</feature>
<feature type="transmembrane region" description="Helical" evidence="7">
    <location>
        <begin position="254"/>
        <end position="274"/>
    </location>
</feature>
<dbReference type="CDD" id="cd06173">
    <property type="entry name" value="MFS_MefA_like"/>
    <property type="match status" value="1"/>
</dbReference>
<feature type="transmembrane region" description="Helical" evidence="7">
    <location>
        <begin position="49"/>
        <end position="70"/>
    </location>
</feature>
<keyword evidence="3" id="KW-1003">Cell membrane</keyword>
<dbReference type="InterPro" id="IPR011701">
    <property type="entry name" value="MFS"/>
</dbReference>
<dbReference type="GO" id="GO:0022857">
    <property type="term" value="F:transmembrane transporter activity"/>
    <property type="evidence" value="ECO:0007669"/>
    <property type="project" value="InterPro"/>
</dbReference>
<reference evidence="9 11" key="2">
    <citation type="submission" date="2018-10" db="EMBL/GenBank/DDBJ databases">
        <title>Genomic Encyclopedia of Type Strains, Phase IV (KMG-IV): sequencing the most valuable type-strain genomes for metagenomic binning, comparative biology and taxonomic classification.</title>
        <authorList>
            <person name="Goeker M."/>
        </authorList>
    </citation>
    <scope>NUCLEOTIDE SEQUENCE [LARGE SCALE GENOMIC DNA]</scope>
    <source>
        <strain evidence="9 11">DSM 19791</strain>
    </source>
</reference>
<dbReference type="Gene3D" id="1.20.1250.20">
    <property type="entry name" value="MFS general substrate transporter like domains"/>
    <property type="match status" value="1"/>
</dbReference>
<feature type="transmembrane region" description="Helical" evidence="7">
    <location>
        <begin position="393"/>
        <end position="412"/>
    </location>
</feature>
<evidence type="ECO:0000256" key="4">
    <source>
        <dbReference type="ARBA" id="ARBA00022692"/>
    </source>
</evidence>
<dbReference type="InterPro" id="IPR036259">
    <property type="entry name" value="MFS_trans_sf"/>
</dbReference>
<feature type="transmembrane region" description="Helical" evidence="7">
    <location>
        <begin position="220"/>
        <end position="242"/>
    </location>
</feature>
<reference evidence="8 10" key="1">
    <citation type="submission" date="2018-06" db="EMBL/GenBank/DDBJ databases">
        <title>Complete Genome Sequence of the Microcystin-Degrading Bacterium Sphingosinicella microcystinivorans Strain B-9.</title>
        <authorList>
            <person name="Jin H."/>
            <person name="Nishizawa T."/>
            <person name="Guo Y."/>
            <person name="Nishizawa A."/>
            <person name="Park H."/>
            <person name="Kato H."/>
            <person name="Tsuji K."/>
            <person name="Harada K."/>
        </authorList>
    </citation>
    <scope>NUCLEOTIDE SEQUENCE [LARGE SCALE GENOMIC DNA]</scope>
    <source>
        <strain evidence="8 10">B9</strain>
    </source>
</reference>
<proteinExistence type="predicted"/>
<dbReference type="AlphaFoldDB" id="A0AAD1D4G5"/>
<dbReference type="GO" id="GO:0005886">
    <property type="term" value="C:plasma membrane"/>
    <property type="evidence" value="ECO:0007669"/>
    <property type="project" value="UniProtKB-SubCell"/>
</dbReference>
<accession>A0AAD1D4G5</accession>
<evidence type="ECO:0000256" key="7">
    <source>
        <dbReference type="SAM" id="Phobius"/>
    </source>
</evidence>
<dbReference type="KEGG" id="smic:SmB9_08170"/>